<comment type="caution">
    <text evidence="1">The sequence shown here is derived from an EMBL/GenBank/DDBJ whole genome shotgun (WGS) entry which is preliminary data.</text>
</comment>
<dbReference type="PATRIC" id="fig|1121022.4.peg.656"/>
<dbReference type="RefSeq" id="WP_018081373.1">
    <property type="nucleotide sequence ID" value="NZ_AQWM01000005.1"/>
</dbReference>
<proteinExistence type="predicted"/>
<name>V4PJK3_9CAUL</name>
<dbReference type="STRING" id="1121022.GCA_000376105_01706"/>
<evidence type="ECO:0000313" key="1">
    <source>
        <dbReference type="EMBL" id="ESQ94132.1"/>
    </source>
</evidence>
<evidence type="ECO:0000313" key="2">
    <source>
        <dbReference type="Proteomes" id="UP000017837"/>
    </source>
</evidence>
<protein>
    <submittedName>
        <fullName evidence="1">Uncharacterized protein</fullName>
    </submittedName>
</protein>
<dbReference type="AlphaFoldDB" id="V4PJK3"/>
<organism evidence="1 2">
    <name type="scientific">Asticcacaulis benevestitus DSM 16100 = ATCC BAA-896</name>
    <dbReference type="NCBI Taxonomy" id="1121022"/>
    <lineage>
        <taxon>Bacteria</taxon>
        <taxon>Pseudomonadati</taxon>
        <taxon>Pseudomonadota</taxon>
        <taxon>Alphaproteobacteria</taxon>
        <taxon>Caulobacterales</taxon>
        <taxon>Caulobacteraceae</taxon>
        <taxon>Asticcacaulis</taxon>
    </lineage>
</organism>
<reference evidence="1 2" key="1">
    <citation type="journal article" date="2014" name="Nature">
        <title>Sequential evolution of bacterial morphology by co-option of a developmental regulator.</title>
        <authorList>
            <person name="Jiang C."/>
            <person name="Brown P.J."/>
            <person name="Ducret A."/>
            <person name="Brun Y.V."/>
        </authorList>
    </citation>
    <scope>NUCLEOTIDE SEQUENCE [LARGE SCALE GENOMIC DNA]</scope>
    <source>
        <strain evidence="1 2">DSM 16100</strain>
    </source>
</reference>
<dbReference type="EMBL" id="AWGB01000005">
    <property type="protein sequence ID" value="ESQ94132.1"/>
    <property type="molecule type" value="Genomic_DNA"/>
</dbReference>
<sequence length="92" mass="10375">MDLDQEIDGVFKKLDQRVTDPDVACAALKQLIRTDLLNFATGPQIGDMYEFIETLFQQGVGLSSHRMKAALKAEVHKIRSQYARKPAAIVWL</sequence>
<keyword evidence="2" id="KW-1185">Reference proteome</keyword>
<dbReference type="Proteomes" id="UP000017837">
    <property type="component" value="Unassembled WGS sequence"/>
</dbReference>
<gene>
    <name evidence="1" type="ORF">ABENE_03305</name>
</gene>
<accession>V4PJK3</accession>